<evidence type="ECO:0008006" key="4">
    <source>
        <dbReference type="Google" id="ProtNLM"/>
    </source>
</evidence>
<dbReference type="PANTHER" id="PTHR14256:SF1">
    <property type="entry name" value="GEO09626P1"/>
    <property type="match status" value="1"/>
</dbReference>
<dbReference type="STRING" id="645134.A0A0L0HCN0"/>
<feature type="transmembrane region" description="Helical" evidence="1">
    <location>
        <begin position="14"/>
        <end position="33"/>
    </location>
</feature>
<reference evidence="2 3" key="1">
    <citation type="submission" date="2009-08" db="EMBL/GenBank/DDBJ databases">
        <title>The Genome Sequence of Spizellomyces punctatus strain DAOM BR117.</title>
        <authorList>
            <consortium name="The Broad Institute Genome Sequencing Platform"/>
            <person name="Russ C."/>
            <person name="Cuomo C."/>
            <person name="Shea T."/>
            <person name="Young S.K."/>
            <person name="Zeng Q."/>
            <person name="Koehrsen M."/>
            <person name="Haas B."/>
            <person name="Borodovsky M."/>
            <person name="Guigo R."/>
            <person name="Alvarado L."/>
            <person name="Berlin A."/>
            <person name="Bochicchio J."/>
            <person name="Borenstein D."/>
            <person name="Chapman S."/>
            <person name="Chen Z."/>
            <person name="Engels R."/>
            <person name="Freedman E."/>
            <person name="Gellesch M."/>
            <person name="Goldberg J."/>
            <person name="Griggs A."/>
            <person name="Gujja S."/>
            <person name="Heiman D."/>
            <person name="Hepburn T."/>
            <person name="Howarth C."/>
            <person name="Jen D."/>
            <person name="Larson L."/>
            <person name="Lewis B."/>
            <person name="Mehta T."/>
            <person name="Park D."/>
            <person name="Pearson M."/>
            <person name="Roberts A."/>
            <person name="Saif S."/>
            <person name="Shenoy N."/>
            <person name="Sisk P."/>
            <person name="Stolte C."/>
            <person name="Sykes S."/>
            <person name="Thomson T."/>
            <person name="Walk T."/>
            <person name="White J."/>
            <person name="Yandava C."/>
            <person name="Burger G."/>
            <person name="Gray M.W."/>
            <person name="Holland P.W.H."/>
            <person name="King N."/>
            <person name="Lang F.B.F."/>
            <person name="Roger A.J."/>
            <person name="Ruiz-Trillo I."/>
            <person name="Lander E."/>
            <person name="Nusbaum C."/>
        </authorList>
    </citation>
    <scope>NUCLEOTIDE SEQUENCE [LARGE SCALE GENOMIC DNA]</scope>
    <source>
        <strain evidence="2 3">DAOM BR117</strain>
    </source>
</reference>
<dbReference type="OMA" id="AWNHKAN"/>
<dbReference type="AlphaFoldDB" id="A0A0L0HCN0"/>
<keyword evidence="1" id="KW-1133">Transmembrane helix</keyword>
<evidence type="ECO:0000313" key="2">
    <source>
        <dbReference type="EMBL" id="KNC98721.1"/>
    </source>
</evidence>
<protein>
    <recommendedName>
        <fullName evidence="4">NADH dehydrogenase [ubiquinone] 1 alpha subcomplex subunit 4</fullName>
    </recommendedName>
</protein>
<dbReference type="VEuPathDB" id="FungiDB:SPPG_09367"/>
<gene>
    <name evidence="2" type="ORF">SPPG_09367</name>
</gene>
<accession>A0A0L0HCN0</accession>
<dbReference type="EMBL" id="KQ257460">
    <property type="protein sequence ID" value="KNC98721.1"/>
    <property type="molecule type" value="Genomic_DNA"/>
</dbReference>
<evidence type="ECO:0000313" key="3">
    <source>
        <dbReference type="Proteomes" id="UP000053201"/>
    </source>
</evidence>
<dbReference type="RefSeq" id="XP_016606761.1">
    <property type="nucleotide sequence ID" value="XM_016757526.1"/>
</dbReference>
<sequence>MAGHYTLTKVPSGVYPLFAIMAFAVGGATYFVAHKTAGPDCVWSRKSNPQPWNTVQANQTTKIYDPSGKFDKWSRFSASA</sequence>
<dbReference type="InterPro" id="IPR010530">
    <property type="entry name" value="B12D"/>
</dbReference>
<evidence type="ECO:0000256" key="1">
    <source>
        <dbReference type="SAM" id="Phobius"/>
    </source>
</evidence>
<dbReference type="PANTHER" id="PTHR14256">
    <property type="entry name" value="NADH-UBIQUINONE OXIDOREDUCTASE MLRQ SUBUNIT"/>
    <property type="match status" value="1"/>
</dbReference>
<proteinExistence type="predicted"/>
<organism evidence="2 3">
    <name type="scientific">Spizellomyces punctatus (strain DAOM BR117)</name>
    <dbReference type="NCBI Taxonomy" id="645134"/>
    <lineage>
        <taxon>Eukaryota</taxon>
        <taxon>Fungi</taxon>
        <taxon>Fungi incertae sedis</taxon>
        <taxon>Chytridiomycota</taxon>
        <taxon>Chytridiomycota incertae sedis</taxon>
        <taxon>Chytridiomycetes</taxon>
        <taxon>Spizellomycetales</taxon>
        <taxon>Spizellomycetaceae</taxon>
        <taxon>Spizellomyces</taxon>
    </lineage>
</organism>
<keyword evidence="1" id="KW-0812">Transmembrane</keyword>
<keyword evidence="1" id="KW-0472">Membrane</keyword>
<keyword evidence="3" id="KW-1185">Reference proteome</keyword>
<dbReference type="OrthoDB" id="5511684at2759"/>
<dbReference type="Pfam" id="PF06522">
    <property type="entry name" value="B12D"/>
    <property type="match status" value="1"/>
</dbReference>
<dbReference type="Proteomes" id="UP000053201">
    <property type="component" value="Unassembled WGS sequence"/>
</dbReference>
<dbReference type="GeneID" id="27692492"/>
<name>A0A0L0HCN0_SPIPD</name>
<dbReference type="InParanoid" id="A0A0L0HCN0"/>